<proteinExistence type="predicted"/>
<reference evidence="3" key="1">
    <citation type="submission" date="2016-06" db="EMBL/GenBank/DDBJ databases">
        <title>Parallel loss of symbiosis genes in relatives of nitrogen-fixing non-legume Parasponia.</title>
        <authorList>
            <person name="Van Velzen R."/>
            <person name="Holmer R."/>
            <person name="Bu F."/>
            <person name="Rutten L."/>
            <person name="Van Zeijl A."/>
            <person name="Liu W."/>
            <person name="Santuari L."/>
            <person name="Cao Q."/>
            <person name="Sharma T."/>
            <person name="Shen D."/>
            <person name="Roswanjaya Y."/>
            <person name="Wardhani T."/>
            <person name="Kalhor M.S."/>
            <person name="Jansen J."/>
            <person name="Van den Hoogen J."/>
            <person name="Gungor B."/>
            <person name="Hartog M."/>
            <person name="Hontelez J."/>
            <person name="Verver J."/>
            <person name="Yang W.-C."/>
            <person name="Schijlen E."/>
            <person name="Repin R."/>
            <person name="Schilthuizen M."/>
            <person name="Schranz E."/>
            <person name="Heidstra R."/>
            <person name="Miyata K."/>
            <person name="Fedorova E."/>
            <person name="Kohlen W."/>
            <person name="Bisseling T."/>
            <person name="Smit S."/>
            <person name="Geurts R."/>
        </authorList>
    </citation>
    <scope>NUCLEOTIDE SEQUENCE [LARGE SCALE GENOMIC DNA]</scope>
    <source>
        <strain evidence="3">cv. WU1-14</strain>
    </source>
</reference>
<keyword evidence="1" id="KW-0472">Membrane</keyword>
<dbReference type="EMBL" id="JXTB01000042">
    <property type="protein sequence ID" value="PON71825.1"/>
    <property type="molecule type" value="Genomic_DNA"/>
</dbReference>
<dbReference type="AlphaFoldDB" id="A0A2P5DEV5"/>
<protein>
    <recommendedName>
        <fullName evidence="4">Transmembrane protein</fullName>
    </recommendedName>
</protein>
<comment type="caution">
    <text evidence="2">The sequence shown here is derived from an EMBL/GenBank/DDBJ whole genome shotgun (WGS) entry which is preliminary data.</text>
</comment>
<keyword evidence="1" id="KW-0812">Transmembrane</keyword>
<evidence type="ECO:0000313" key="2">
    <source>
        <dbReference type="EMBL" id="PON71825.1"/>
    </source>
</evidence>
<gene>
    <name evidence="2" type="ORF">PanWU01x14_070120</name>
</gene>
<accession>A0A2P5DEV5</accession>
<feature type="transmembrane region" description="Helical" evidence="1">
    <location>
        <begin position="56"/>
        <end position="75"/>
    </location>
</feature>
<keyword evidence="1" id="KW-1133">Transmembrane helix</keyword>
<sequence>MINTKLVMPTHLVDISNIIVLNFKCIIVFYLLKLFKKSIKKFLNLIIKITEHLRRLTVFFIYLFFFSLPKSILVVTGESKVKRKSISLRNKDIFPKTKRKMYSLS</sequence>
<dbReference type="Proteomes" id="UP000237105">
    <property type="component" value="Unassembled WGS sequence"/>
</dbReference>
<feature type="transmembrane region" description="Helical" evidence="1">
    <location>
        <begin position="15"/>
        <end position="35"/>
    </location>
</feature>
<name>A0A2P5DEV5_PARAD</name>
<keyword evidence="3" id="KW-1185">Reference proteome</keyword>
<organism evidence="2 3">
    <name type="scientific">Parasponia andersonii</name>
    <name type="common">Sponia andersonii</name>
    <dbReference type="NCBI Taxonomy" id="3476"/>
    <lineage>
        <taxon>Eukaryota</taxon>
        <taxon>Viridiplantae</taxon>
        <taxon>Streptophyta</taxon>
        <taxon>Embryophyta</taxon>
        <taxon>Tracheophyta</taxon>
        <taxon>Spermatophyta</taxon>
        <taxon>Magnoliopsida</taxon>
        <taxon>eudicotyledons</taxon>
        <taxon>Gunneridae</taxon>
        <taxon>Pentapetalae</taxon>
        <taxon>rosids</taxon>
        <taxon>fabids</taxon>
        <taxon>Rosales</taxon>
        <taxon>Cannabaceae</taxon>
        <taxon>Parasponia</taxon>
    </lineage>
</organism>
<evidence type="ECO:0008006" key="4">
    <source>
        <dbReference type="Google" id="ProtNLM"/>
    </source>
</evidence>
<evidence type="ECO:0000313" key="3">
    <source>
        <dbReference type="Proteomes" id="UP000237105"/>
    </source>
</evidence>
<evidence type="ECO:0000256" key="1">
    <source>
        <dbReference type="SAM" id="Phobius"/>
    </source>
</evidence>